<dbReference type="GO" id="GO:0005737">
    <property type="term" value="C:cytoplasm"/>
    <property type="evidence" value="ECO:0007669"/>
    <property type="project" value="TreeGrafter"/>
</dbReference>
<dbReference type="InterPro" id="IPR001810">
    <property type="entry name" value="F-box_dom"/>
</dbReference>
<dbReference type="SUPFAM" id="SSF81383">
    <property type="entry name" value="F-box domain"/>
    <property type="match status" value="1"/>
</dbReference>
<dbReference type="InterPro" id="IPR036322">
    <property type="entry name" value="WD40_repeat_dom_sf"/>
</dbReference>
<feature type="repeat" description="WD" evidence="3">
    <location>
        <begin position="463"/>
        <end position="502"/>
    </location>
</feature>
<dbReference type="GO" id="GO:0005634">
    <property type="term" value="C:nucleus"/>
    <property type="evidence" value="ECO:0007669"/>
    <property type="project" value="TreeGrafter"/>
</dbReference>
<dbReference type="PROSITE" id="PS50294">
    <property type="entry name" value="WD_REPEATS_REGION"/>
    <property type="match status" value="2"/>
</dbReference>
<evidence type="ECO:0000313" key="6">
    <source>
        <dbReference type="Proteomes" id="UP000703269"/>
    </source>
</evidence>
<dbReference type="OrthoDB" id="19711at2759"/>
<dbReference type="InterPro" id="IPR019775">
    <property type="entry name" value="WD40_repeat_CS"/>
</dbReference>
<dbReference type="PANTHER" id="PTHR19849:SF1">
    <property type="entry name" value="F-BOX_WD REPEAT-CONTAINING PROTEIN 7"/>
    <property type="match status" value="1"/>
</dbReference>
<dbReference type="Pfam" id="PF00400">
    <property type="entry name" value="WD40"/>
    <property type="match status" value="6"/>
</dbReference>
<feature type="repeat" description="WD" evidence="3">
    <location>
        <begin position="269"/>
        <end position="308"/>
    </location>
</feature>
<feature type="repeat" description="WD" evidence="3">
    <location>
        <begin position="504"/>
        <end position="543"/>
    </location>
</feature>
<dbReference type="PROSITE" id="PS50082">
    <property type="entry name" value="WD_REPEATS_2"/>
    <property type="match status" value="5"/>
</dbReference>
<dbReference type="GO" id="GO:0043130">
    <property type="term" value="F:ubiquitin binding"/>
    <property type="evidence" value="ECO:0007669"/>
    <property type="project" value="TreeGrafter"/>
</dbReference>
<dbReference type="CDD" id="cd00200">
    <property type="entry name" value="WD40"/>
    <property type="match status" value="1"/>
</dbReference>
<dbReference type="SMART" id="SM00256">
    <property type="entry name" value="FBOX"/>
    <property type="match status" value="1"/>
</dbReference>
<dbReference type="PROSITE" id="PS50181">
    <property type="entry name" value="FBOX"/>
    <property type="match status" value="1"/>
</dbReference>
<dbReference type="PROSITE" id="PS00678">
    <property type="entry name" value="WD_REPEATS_1"/>
    <property type="match status" value="1"/>
</dbReference>
<keyword evidence="2" id="KW-0677">Repeat</keyword>
<dbReference type="PRINTS" id="PR00320">
    <property type="entry name" value="GPROTEINBRPT"/>
</dbReference>
<feature type="domain" description="F-box" evidence="4">
    <location>
        <begin position="43"/>
        <end position="89"/>
    </location>
</feature>
<dbReference type="Pfam" id="PF12937">
    <property type="entry name" value="F-box-like"/>
    <property type="match status" value="1"/>
</dbReference>
<dbReference type="Gene3D" id="2.130.10.10">
    <property type="entry name" value="YVTN repeat-like/Quinoprotein amine dehydrogenase"/>
    <property type="match status" value="2"/>
</dbReference>
<sequence length="547" mass="60760">MKTHLSKLQTVQEREDAVVSLLAGLPRSSIANVQVRIGPMLRLDILGLLPDEVALHIFSFLPWESLVTCMLVSKRWGALAGDGSLWRRLCHHKKWEWRSYASCRRDDHTPPIYGDSDDEGMGDEDEDDLVEHMLLDDSGFSSMSMEARRASTSTSHIVRSLPVPASPVRRPIPLPWHIPIRRHPPPPLKPDYKLLFATHMRLNHRFNSGSYSLSTLQTRGAPNGHSNTIYCLQLYTYPDTGVQVLFTGSKDRSIREWDIATGGLRRVIEGVHEGSVLSICVYNGLLVSGGSDRKVVVWSLARNEAVRVLRDHTDSVLCVRFNERRLVSCSKDRTIRTYLLPDFRRQFRLEDHRAAVNAISLSGDFIVSGSGDRSMKIWSAETGELIRTFDNHHGRGLAAIDFEAPYVLSGSSDKHLRLVDIATGRGWSTSPDIDEAVGVQATAGAPCPACGGAPKPPAPRVPQKTHEDLVRSVVLNADFVVSGSYDHTVKVWDRHTGALVADLAGGHTGRIFCVGFDHSKIVSCGEDQRICVWDFSHGIETSFVKLQ</sequence>
<dbReference type="SMART" id="SM00320">
    <property type="entry name" value="WD40"/>
    <property type="match status" value="7"/>
</dbReference>
<accession>A0A9P3GK48</accession>
<protein>
    <submittedName>
        <fullName evidence="5">F-box/WD repeat-containing protein</fullName>
    </submittedName>
</protein>
<dbReference type="SUPFAM" id="SSF50978">
    <property type="entry name" value="WD40 repeat-like"/>
    <property type="match status" value="1"/>
</dbReference>
<comment type="caution">
    <text evidence="5">The sequence shown here is derived from an EMBL/GenBank/DDBJ whole genome shotgun (WGS) entry which is preliminary data.</text>
</comment>
<dbReference type="EMBL" id="BPQB01000059">
    <property type="protein sequence ID" value="GJE96413.1"/>
    <property type="molecule type" value="Genomic_DNA"/>
</dbReference>
<evidence type="ECO:0000256" key="2">
    <source>
        <dbReference type="ARBA" id="ARBA00022737"/>
    </source>
</evidence>
<keyword evidence="1 3" id="KW-0853">WD repeat</keyword>
<evidence type="ECO:0000313" key="5">
    <source>
        <dbReference type="EMBL" id="GJE96413.1"/>
    </source>
</evidence>
<reference evidence="5 6" key="1">
    <citation type="submission" date="2021-08" db="EMBL/GenBank/DDBJ databases">
        <title>Draft Genome Sequence of Phanerochaete sordida strain YK-624.</title>
        <authorList>
            <person name="Mori T."/>
            <person name="Dohra H."/>
            <person name="Suzuki T."/>
            <person name="Kawagishi H."/>
            <person name="Hirai H."/>
        </authorList>
    </citation>
    <scope>NUCLEOTIDE SEQUENCE [LARGE SCALE GENOMIC DNA]</scope>
    <source>
        <strain evidence="5 6">YK-624</strain>
    </source>
</reference>
<dbReference type="InterPro" id="IPR015943">
    <property type="entry name" value="WD40/YVTN_repeat-like_dom_sf"/>
</dbReference>
<dbReference type="InterPro" id="IPR001680">
    <property type="entry name" value="WD40_rpt"/>
</dbReference>
<dbReference type="InterPro" id="IPR020472">
    <property type="entry name" value="WD40_PAC1"/>
</dbReference>
<evidence type="ECO:0000256" key="1">
    <source>
        <dbReference type="ARBA" id="ARBA00022574"/>
    </source>
</evidence>
<dbReference type="PANTHER" id="PTHR19849">
    <property type="entry name" value="PHOSPHOLIPASE A-2-ACTIVATING PROTEIN"/>
    <property type="match status" value="1"/>
</dbReference>
<evidence type="ECO:0000259" key="4">
    <source>
        <dbReference type="PROSITE" id="PS50181"/>
    </source>
</evidence>
<dbReference type="Gene3D" id="1.20.1280.50">
    <property type="match status" value="1"/>
</dbReference>
<keyword evidence="6" id="KW-1185">Reference proteome</keyword>
<gene>
    <name evidence="5" type="ORF">PsYK624_126100</name>
</gene>
<dbReference type="GO" id="GO:0010992">
    <property type="term" value="P:ubiquitin recycling"/>
    <property type="evidence" value="ECO:0007669"/>
    <property type="project" value="TreeGrafter"/>
</dbReference>
<feature type="repeat" description="WD" evidence="3">
    <location>
        <begin position="222"/>
        <end position="267"/>
    </location>
</feature>
<feature type="repeat" description="WD" evidence="3">
    <location>
        <begin position="349"/>
        <end position="388"/>
    </location>
</feature>
<dbReference type="GO" id="GO:0043161">
    <property type="term" value="P:proteasome-mediated ubiquitin-dependent protein catabolic process"/>
    <property type="evidence" value="ECO:0007669"/>
    <property type="project" value="TreeGrafter"/>
</dbReference>
<proteinExistence type="predicted"/>
<dbReference type="AlphaFoldDB" id="A0A9P3GK48"/>
<dbReference type="Proteomes" id="UP000703269">
    <property type="component" value="Unassembled WGS sequence"/>
</dbReference>
<evidence type="ECO:0000256" key="3">
    <source>
        <dbReference type="PROSITE-ProRule" id="PRU00221"/>
    </source>
</evidence>
<organism evidence="5 6">
    <name type="scientific">Phanerochaete sordida</name>
    <dbReference type="NCBI Taxonomy" id="48140"/>
    <lineage>
        <taxon>Eukaryota</taxon>
        <taxon>Fungi</taxon>
        <taxon>Dikarya</taxon>
        <taxon>Basidiomycota</taxon>
        <taxon>Agaricomycotina</taxon>
        <taxon>Agaricomycetes</taxon>
        <taxon>Polyporales</taxon>
        <taxon>Phanerochaetaceae</taxon>
        <taxon>Phanerochaete</taxon>
    </lineage>
</organism>
<dbReference type="InterPro" id="IPR036047">
    <property type="entry name" value="F-box-like_dom_sf"/>
</dbReference>
<name>A0A9P3GK48_9APHY</name>